<organism evidence="1 2">
    <name type="scientific">Corynebacterium choanae</name>
    <dbReference type="NCBI Taxonomy" id="1862358"/>
    <lineage>
        <taxon>Bacteria</taxon>
        <taxon>Bacillati</taxon>
        <taxon>Actinomycetota</taxon>
        <taxon>Actinomycetes</taxon>
        <taxon>Mycobacteriales</taxon>
        <taxon>Corynebacteriaceae</taxon>
        <taxon>Corynebacterium</taxon>
    </lineage>
</organism>
<name>A0A3G6JDF7_9CORY</name>
<proteinExistence type="predicted"/>
<accession>A0A3G6JDF7</accession>
<gene>
    <name evidence="1" type="ORF">CCHOA_11645</name>
</gene>
<dbReference type="KEGG" id="ccho:CCHOA_11645"/>
<evidence type="ECO:0000313" key="1">
    <source>
        <dbReference type="EMBL" id="AZA14700.1"/>
    </source>
</evidence>
<dbReference type="EMBL" id="CP033896">
    <property type="protein sequence ID" value="AZA14700.1"/>
    <property type="molecule type" value="Genomic_DNA"/>
</dbReference>
<protein>
    <submittedName>
        <fullName evidence="1">Uncharacterized protein</fullName>
    </submittedName>
</protein>
<dbReference type="AlphaFoldDB" id="A0A3G6JDF7"/>
<keyword evidence="2" id="KW-1185">Reference proteome</keyword>
<reference evidence="1 2" key="1">
    <citation type="submission" date="2018-11" db="EMBL/GenBank/DDBJ databases">
        <authorList>
            <person name="Kleinhagauer T."/>
            <person name="Glaeser S.P."/>
            <person name="Spergser J."/>
            <person name="Ruckert C."/>
            <person name="Kaempfer P."/>
            <person name="Busse H.-J."/>
        </authorList>
    </citation>
    <scope>NUCLEOTIDE SEQUENCE [LARGE SCALE GENOMIC DNA]</scope>
    <source>
        <strain evidence="1 2">200CH</strain>
    </source>
</reference>
<dbReference type="Proteomes" id="UP000269019">
    <property type="component" value="Chromosome"/>
</dbReference>
<evidence type="ECO:0000313" key="2">
    <source>
        <dbReference type="Proteomes" id="UP000269019"/>
    </source>
</evidence>
<sequence length="89" mass="10025">MVADLTAIAYSWWTRRTIHFPPGLWHAAARRTVEQGADERPVACCRMPVEFALLSLLFTALPAFRVIGATLAPRTLRLSRGCLEVLWCQ</sequence>